<dbReference type="Gene3D" id="1.10.101.10">
    <property type="entry name" value="PGBD-like superfamily/PGBD"/>
    <property type="match status" value="2"/>
</dbReference>
<dbReference type="InterPro" id="IPR036365">
    <property type="entry name" value="PGBD-like_sf"/>
</dbReference>
<evidence type="ECO:0000259" key="1">
    <source>
        <dbReference type="Pfam" id="PF01471"/>
    </source>
</evidence>
<dbReference type="InterPro" id="IPR036366">
    <property type="entry name" value="PGBDSf"/>
</dbReference>
<dbReference type="InterPro" id="IPR002477">
    <property type="entry name" value="Peptidoglycan-bd-like"/>
</dbReference>
<dbReference type="SUPFAM" id="SSF47090">
    <property type="entry name" value="PGBD-like"/>
    <property type="match status" value="2"/>
</dbReference>
<sequence length="301" mass="33103">MKPIQKGASGSAVEDIQNRLSRLGYVIDPQELQSQTYGSSTARAVASFRLAQQLELSEDVDQETWNALVDESYVLGDRTLYLRLPNFHGHDVYQLQTILNILGFSCGDADSYYGAHTEAAVKEFQESQGGLADGMAFQDTFDALERLHHVWEGVHTDGAHSMGDMSFSRAADVLETIKLFLTGDDPISRNIAGRIWNLARATTEKSGIELSQGREVQTPANCITLIICKNHTNDDCTPALSCDNIETLAQRLRATCAQNNHTPLQIRLDLPEGLRYDGSFTTQDAQGMAVMLLDVICAAFA</sequence>
<evidence type="ECO:0000313" key="3">
    <source>
        <dbReference type="Proteomes" id="UP000004431"/>
    </source>
</evidence>
<dbReference type="Proteomes" id="UP000004431">
    <property type="component" value="Unassembled WGS sequence"/>
</dbReference>
<feature type="domain" description="Peptidoglycan binding-like" evidence="1">
    <location>
        <begin position="89"/>
        <end position="144"/>
    </location>
</feature>
<dbReference type="RefSeq" id="WP_006304511.1">
    <property type="nucleotide sequence ID" value="NZ_AEDQ01000029.1"/>
</dbReference>
<dbReference type="Pfam" id="PF01471">
    <property type="entry name" value="PG_binding_1"/>
    <property type="match status" value="2"/>
</dbReference>
<name>A0ABN0AZ69_9ACTN</name>
<dbReference type="EMBL" id="AEDQ01000029">
    <property type="protein sequence ID" value="EFL43851.1"/>
    <property type="molecule type" value="Genomic_DNA"/>
</dbReference>
<comment type="caution">
    <text evidence="2">The sequence shown here is derived from an EMBL/GenBank/DDBJ whole genome shotgun (WGS) entry which is preliminary data.</text>
</comment>
<protein>
    <submittedName>
        <fullName evidence="2">Peptidoglycan binding domain protein</fullName>
    </submittedName>
</protein>
<proteinExistence type="predicted"/>
<organism evidence="2 3">
    <name type="scientific">Fannyhessea vaginae PB189-T1-4</name>
    <dbReference type="NCBI Taxonomy" id="866774"/>
    <lineage>
        <taxon>Bacteria</taxon>
        <taxon>Bacillati</taxon>
        <taxon>Actinomycetota</taxon>
        <taxon>Coriobacteriia</taxon>
        <taxon>Coriobacteriales</taxon>
        <taxon>Atopobiaceae</taxon>
        <taxon>Fannyhessea</taxon>
    </lineage>
</organism>
<accession>A0ABN0AZ69</accession>
<reference evidence="2 3" key="1">
    <citation type="submission" date="2010-08" db="EMBL/GenBank/DDBJ databases">
        <authorList>
            <person name="Durkin A.S."/>
            <person name="Madupu R."/>
            <person name="Torralba M."/>
            <person name="Gillis M."/>
            <person name="Methe B."/>
            <person name="Sutton G."/>
            <person name="Nelson K.E."/>
        </authorList>
    </citation>
    <scope>NUCLEOTIDE SEQUENCE [LARGE SCALE GENOMIC DNA]</scope>
    <source>
        <strain evidence="2 3">PB189-T1-4</strain>
    </source>
</reference>
<evidence type="ECO:0000313" key="2">
    <source>
        <dbReference type="EMBL" id="EFL43851.1"/>
    </source>
</evidence>
<feature type="domain" description="Peptidoglycan binding-like" evidence="1">
    <location>
        <begin position="9"/>
        <end position="68"/>
    </location>
</feature>
<gene>
    <name evidence="2" type="ORF">HMPREF9248_0532</name>
</gene>
<keyword evidence="3" id="KW-1185">Reference proteome</keyword>